<dbReference type="EMBL" id="QKYT01000198">
    <property type="protein sequence ID" value="RIA89966.1"/>
    <property type="molecule type" value="Genomic_DNA"/>
</dbReference>
<evidence type="ECO:0000256" key="1">
    <source>
        <dbReference type="ARBA" id="ARBA00022741"/>
    </source>
</evidence>
<dbReference type="GO" id="GO:0005525">
    <property type="term" value="F:GTP binding"/>
    <property type="evidence" value="ECO:0007669"/>
    <property type="project" value="UniProtKB-KW"/>
</dbReference>
<sequence>MASQDPQRKKEIEAWDKIAIFIPNLANNGRDGKVMVDQIKGIDKKRLSKKTVNRLTEEQLTKINEIIHATLEIAQVANLIIQPTGVSRADLVPAVKEFNALVKAKQNLGAIPQEASSNLTAPETAPSRKTRILPTVARVSIQRKLLYGGKDEKSEKLSRVRNIGVSAHVDAGKTTLTERILYLAEKIRKVGDVQTGNTDAK</sequence>
<dbReference type="AlphaFoldDB" id="A0A397SZ93"/>
<dbReference type="PANTHER" id="PTHR43261">
    <property type="entry name" value="TRANSLATION ELONGATION FACTOR G-RELATED"/>
    <property type="match status" value="1"/>
</dbReference>
<dbReference type="InterPro" id="IPR027417">
    <property type="entry name" value="P-loop_NTPase"/>
</dbReference>
<dbReference type="GO" id="GO:0003924">
    <property type="term" value="F:GTPase activity"/>
    <property type="evidence" value="ECO:0007669"/>
    <property type="project" value="InterPro"/>
</dbReference>
<keyword evidence="3" id="KW-0342">GTP-binding</keyword>
<keyword evidence="6" id="KW-1185">Reference proteome</keyword>
<evidence type="ECO:0000313" key="5">
    <source>
        <dbReference type="EMBL" id="RIA89966.1"/>
    </source>
</evidence>
<dbReference type="Pfam" id="PF00009">
    <property type="entry name" value="GTP_EFTU"/>
    <property type="match status" value="1"/>
</dbReference>
<dbReference type="PANTHER" id="PTHR43261:SF1">
    <property type="entry name" value="RIBOSOME-RELEASING FACTOR 2, MITOCHONDRIAL"/>
    <property type="match status" value="1"/>
</dbReference>
<evidence type="ECO:0000313" key="6">
    <source>
        <dbReference type="Proteomes" id="UP000265703"/>
    </source>
</evidence>
<reference evidence="5 6" key="1">
    <citation type="submission" date="2018-06" db="EMBL/GenBank/DDBJ databases">
        <title>Comparative genomics reveals the genomic features of Rhizophagus irregularis, R. cerebriforme, R. diaphanum and Gigaspora rosea, and their symbiotic lifestyle signature.</title>
        <authorList>
            <person name="Morin E."/>
            <person name="San Clemente H."/>
            <person name="Chen E.C.H."/>
            <person name="De La Providencia I."/>
            <person name="Hainaut M."/>
            <person name="Kuo A."/>
            <person name="Kohler A."/>
            <person name="Murat C."/>
            <person name="Tang N."/>
            <person name="Roy S."/>
            <person name="Loubradou J."/>
            <person name="Henrissat B."/>
            <person name="Grigoriev I.V."/>
            <person name="Corradi N."/>
            <person name="Roux C."/>
            <person name="Martin F.M."/>
        </authorList>
    </citation>
    <scope>NUCLEOTIDE SEQUENCE [LARGE SCALE GENOMIC DNA]</scope>
    <source>
        <strain evidence="5 6">DAOM 227022</strain>
    </source>
</reference>
<comment type="caution">
    <text evidence="5">The sequence shown here is derived from an EMBL/GenBank/DDBJ whole genome shotgun (WGS) entry which is preliminary data.</text>
</comment>
<dbReference type="InterPro" id="IPR000795">
    <property type="entry name" value="T_Tr_GTP-bd_dom"/>
</dbReference>
<dbReference type="SUPFAM" id="SSF50118">
    <property type="entry name" value="Cell growth inhibitor/plasmid maintenance toxic component"/>
    <property type="match status" value="1"/>
</dbReference>
<dbReference type="Gene3D" id="2.30.30.110">
    <property type="match status" value="1"/>
</dbReference>
<dbReference type="Pfam" id="PF02452">
    <property type="entry name" value="PemK_toxin"/>
    <property type="match status" value="1"/>
</dbReference>
<protein>
    <recommendedName>
        <fullName evidence="4">Tr-type G domain-containing protein</fullName>
    </recommendedName>
</protein>
<dbReference type="STRING" id="658196.A0A397SZ93"/>
<name>A0A397SZ93_9GLOM</name>
<keyword evidence="1" id="KW-0547">Nucleotide-binding</keyword>
<dbReference type="OrthoDB" id="198619at2759"/>
<dbReference type="GO" id="GO:0003677">
    <property type="term" value="F:DNA binding"/>
    <property type="evidence" value="ECO:0007669"/>
    <property type="project" value="InterPro"/>
</dbReference>
<evidence type="ECO:0000256" key="2">
    <source>
        <dbReference type="ARBA" id="ARBA00022917"/>
    </source>
</evidence>
<dbReference type="InterPro" id="IPR003477">
    <property type="entry name" value="PemK-like"/>
</dbReference>
<evidence type="ECO:0000259" key="4">
    <source>
        <dbReference type="Pfam" id="PF00009"/>
    </source>
</evidence>
<dbReference type="SUPFAM" id="SSF52540">
    <property type="entry name" value="P-loop containing nucleoside triphosphate hydrolases"/>
    <property type="match status" value="1"/>
</dbReference>
<dbReference type="Proteomes" id="UP000265703">
    <property type="component" value="Unassembled WGS sequence"/>
</dbReference>
<organism evidence="5 6">
    <name type="scientific">Glomus cerebriforme</name>
    <dbReference type="NCBI Taxonomy" id="658196"/>
    <lineage>
        <taxon>Eukaryota</taxon>
        <taxon>Fungi</taxon>
        <taxon>Fungi incertae sedis</taxon>
        <taxon>Mucoromycota</taxon>
        <taxon>Glomeromycotina</taxon>
        <taxon>Glomeromycetes</taxon>
        <taxon>Glomerales</taxon>
        <taxon>Glomeraceae</taxon>
        <taxon>Glomus</taxon>
    </lineage>
</organism>
<accession>A0A397SZ93</accession>
<dbReference type="GO" id="GO:0006412">
    <property type="term" value="P:translation"/>
    <property type="evidence" value="ECO:0007669"/>
    <property type="project" value="UniProtKB-KW"/>
</dbReference>
<dbReference type="GO" id="GO:0032790">
    <property type="term" value="P:ribosome disassembly"/>
    <property type="evidence" value="ECO:0007669"/>
    <property type="project" value="TreeGrafter"/>
</dbReference>
<feature type="domain" description="Tr-type G" evidence="4">
    <location>
        <begin position="159"/>
        <end position="194"/>
    </location>
</feature>
<gene>
    <name evidence="5" type="ORF">C1645_824035</name>
</gene>
<evidence type="ECO:0000256" key="3">
    <source>
        <dbReference type="ARBA" id="ARBA00023134"/>
    </source>
</evidence>
<dbReference type="InterPro" id="IPR011067">
    <property type="entry name" value="Plasmid_toxin/cell-grow_inhib"/>
</dbReference>
<keyword evidence="2" id="KW-0648">Protein biosynthesis</keyword>
<proteinExistence type="predicted"/>
<dbReference type="Gene3D" id="3.40.50.300">
    <property type="entry name" value="P-loop containing nucleotide triphosphate hydrolases"/>
    <property type="match status" value="1"/>
</dbReference>